<dbReference type="PANTHER" id="PTHR44520">
    <property type="entry name" value="RESPONSE REGULATOR RCP1-RELATED"/>
    <property type="match status" value="1"/>
</dbReference>
<dbReference type="Gene3D" id="3.40.50.2300">
    <property type="match status" value="1"/>
</dbReference>
<dbReference type="InterPro" id="IPR052893">
    <property type="entry name" value="TCS_response_regulator"/>
</dbReference>
<dbReference type="PROSITE" id="PS50110">
    <property type="entry name" value="RESPONSE_REGULATORY"/>
    <property type="match status" value="1"/>
</dbReference>
<evidence type="ECO:0000259" key="2">
    <source>
        <dbReference type="PROSITE" id="PS50110"/>
    </source>
</evidence>
<gene>
    <name evidence="3" type="ORF">ACFOZ9_01960</name>
</gene>
<dbReference type="PANTHER" id="PTHR44520:SF2">
    <property type="entry name" value="RESPONSE REGULATOR RCP1"/>
    <property type="match status" value="1"/>
</dbReference>
<feature type="domain" description="Response regulatory" evidence="2">
    <location>
        <begin position="7"/>
        <end position="132"/>
    </location>
</feature>
<dbReference type="EMBL" id="JBHSEH010000004">
    <property type="protein sequence ID" value="MFC4424957.1"/>
    <property type="molecule type" value="Genomic_DNA"/>
</dbReference>
<dbReference type="SUPFAM" id="SSF52172">
    <property type="entry name" value="CheY-like"/>
    <property type="match status" value="1"/>
</dbReference>
<evidence type="ECO:0000256" key="1">
    <source>
        <dbReference type="PROSITE-ProRule" id="PRU00169"/>
    </source>
</evidence>
<dbReference type="RefSeq" id="WP_380035765.1">
    <property type="nucleotide sequence ID" value="NZ_JBHSEH010000004.1"/>
</dbReference>
<proteinExistence type="predicted"/>
<dbReference type="Pfam" id="PF00072">
    <property type="entry name" value="Response_reg"/>
    <property type="match status" value="1"/>
</dbReference>
<protein>
    <submittedName>
        <fullName evidence="3">Response regulator</fullName>
    </submittedName>
</protein>
<evidence type="ECO:0000313" key="3">
    <source>
        <dbReference type="EMBL" id="MFC4424957.1"/>
    </source>
</evidence>
<evidence type="ECO:0000313" key="4">
    <source>
        <dbReference type="Proteomes" id="UP001595998"/>
    </source>
</evidence>
<organism evidence="3 4">
    <name type="scientific">Deinococcus navajonensis</name>
    <dbReference type="NCBI Taxonomy" id="309884"/>
    <lineage>
        <taxon>Bacteria</taxon>
        <taxon>Thermotogati</taxon>
        <taxon>Deinococcota</taxon>
        <taxon>Deinococci</taxon>
        <taxon>Deinococcales</taxon>
        <taxon>Deinococcaceae</taxon>
        <taxon>Deinococcus</taxon>
    </lineage>
</organism>
<sequence length="153" mass="17288">MNRKPFTLLLVEDELADVALFQDLLADSVSEVEVVHVSNGQEALQYLKREDKHLNAIHPDLVVLDLNMPVMNGHEFLAQVKQQPALRSVPVMILSTSDRPDDIQRAYHGYASGYVVKPSSYEEFQRVVKTIEAYWNGLVRLPTIADVTARMPT</sequence>
<dbReference type="SMART" id="SM00448">
    <property type="entry name" value="REC"/>
    <property type="match status" value="1"/>
</dbReference>
<accession>A0ABV8XK66</accession>
<keyword evidence="1" id="KW-0597">Phosphoprotein</keyword>
<feature type="modified residue" description="4-aspartylphosphate" evidence="1">
    <location>
        <position position="65"/>
    </location>
</feature>
<dbReference type="CDD" id="cd17557">
    <property type="entry name" value="REC_Rcp-like"/>
    <property type="match status" value="1"/>
</dbReference>
<name>A0ABV8XK66_9DEIO</name>
<dbReference type="Proteomes" id="UP001595998">
    <property type="component" value="Unassembled WGS sequence"/>
</dbReference>
<dbReference type="InterPro" id="IPR011006">
    <property type="entry name" value="CheY-like_superfamily"/>
</dbReference>
<dbReference type="InterPro" id="IPR001789">
    <property type="entry name" value="Sig_transdc_resp-reg_receiver"/>
</dbReference>
<keyword evidence="4" id="KW-1185">Reference proteome</keyword>
<comment type="caution">
    <text evidence="3">The sequence shown here is derived from an EMBL/GenBank/DDBJ whole genome shotgun (WGS) entry which is preliminary data.</text>
</comment>
<reference evidence="4" key="1">
    <citation type="journal article" date="2019" name="Int. J. Syst. Evol. Microbiol.">
        <title>The Global Catalogue of Microorganisms (GCM) 10K type strain sequencing project: providing services to taxonomists for standard genome sequencing and annotation.</title>
        <authorList>
            <consortium name="The Broad Institute Genomics Platform"/>
            <consortium name="The Broad Institute Genome Sequencing Center for Infectious Disease"/>
            <person name="Wu L."/>
            <person name="Ma J."/>
        </authorList>
    </citation>
    <scope>NUCLEOTIDE SEQUENCE [LARGE SCALE GENOMIC DNA]</scope>
    <source>
        <strain evidence="4">CCUG 56029</strain>
    </source>
</reference>